<feature type="region of interest" description="Disordered" evidence="1">
    <location>
        <begin position="558"/>
        <end position="599"/>
    </location>
</feature>
<dbReference type="RefSeq" id="WP_184251191.1">
    <property type="nucleotide sequence ID" value="NZ_BAAACU010000016.1"/>
</dbReference>
<feature type="transmembrane region" description="Helical" evidence="2">
    <location>
        <begin position="141"/>
        <end position="159"/>
    </location>
</feature>
<reference evidence="4 5" key="1">
    <citation type="submission" date="2020-08" db="EMBL/GenBank/DDBJ databases">
        <title>Genomic Encyclopedia of Type Strains, Phase IV (KMG-IV): sequencing the most valuable type-strain genomes for metagenomic binning, comparative biology and taxonomic classification.</title>
        <authorList>
            <person name="Goeker M."/>
        </authorList>
    </citation>
    <scope>NUCLEOTIDE SEQUENCE [LARGE SCALE GENOMIC DNA]</scope>
    <source>
        <strain evidence="4 5">DSM 11805</strain>
    </source>
</reference>
<feature type="transmembrane region" description="Helical" evidence="2">
    <location>
        <begin position="202"/>
        <end position="220"/>
    </location>
</feature>
<dbReference type="SMART" id="SM00460">
    <property type="entry name" value="TGc"/>
    <property type="match status" value="1"/>
</dbReference>
<dbReference type="GO" id="GO:0008233">
    <property type="term" value="F:peptidase activity"/>
    <property type="evidence" value="ECO:0007669"/>
    <property type="project" value="UniProtKB-KW"/>
</dbReference>
<dbReference type="SUPFAM" id="SSF54001">
    <property type="entry name" value="Cysteine proteinases"/>
    <property type="match status" value="1"/>
</dbReference>
<evidence type="ECO:0000256" key="2">
    <source>
        <dbReference type="SAM" id="Phobius"/>
    </source>
</evidence>
<dbReference type="Pfam" id="PF11992">
    <property type="entry name" value="TgpA_N"/>
    <property type="match status" value="1"/>
</dbReference>
<dbReference type="AlphaFoldDB" id="A0A841RRA7"/>
<dbReference type="InterPro" id="IPR052901">
    <property type="entry name" value="Bact_TGase-like"/>
</dbReference>
<feature type="transmembrane region" description="Helical" evidence="2">
    <location>
        <begin position="39"/>
        <end position="56"/>
    </location>
</feature>
<keyword evidence="4" id="KW-0378">Hydrolase</keyword>
<organism evidence="4 5">
    <name type="scientific">Gracilibacillus halotolerans</name>
    <dbReference type="NCBI Taxonomy" id="74386"/>
    <lineage>
        <taxon>Bacteria</taxon>
        <taxon>Bacillati</taxon>
        <taxon>Bacillota</taxon>
        <taxon>Bacilli</taxon>
        <taxon>Bacillales</taxon>
        <taxon>Bacillaceae</taxon>
        <taxon>Gracilibacillus</taxon>
    </lineage>
</organism>
<comment type="caution">
    <text evidence="4">The sequence shown here is derived from an EMBL/GenBank/DDBJ whole genome shotgun (WGS) entry which is preliminary data.</text>
</comment>
<feature type="compositionally biased region" description="Acidic residues" evidence="1">
    <location>
        <begin position="558"/>
        <end position="597"/>
    </location>
</feature>
<accession>A0A841RRA7</accession>
<keyword evidence="4" id="KW-0645">Protease</keyword>
<name>A0A841RRA7_9BACI</name>
<feature type="transmembrane region" description="Helical" evidence="2">
    <location>
        <begin position="165"/>
        <end position="181"/>
    </location>
</feature>
<gene>
    <name evidence="4" type="ORF">GGQ92_003181</name>
</gene>
<feature type="domain" description="Transglutaminase-like" evidence="3">
    <location>
        <begin position="471"/>
        <end position="549"/>
    </location>
</feature>
<keyword evidence="2" id="KW-0812">Transmembrane</keyword>
<feature type="transmembrane region" description="Helical" evidence="2">
    <location>
        <begin position="7"/>
        <end position="27"/>
    </location>
</feature>
<keyword evidence="2" id="KW-0472">Membrane</keyword>
<keyword evidence="2" id="KW-1133">Transmembrane helix</keyword>
<evidence type="ECO:0000313" key="4">
    <source>
        <dbReference type="EMBL" id="MBB6514357.1"/>
    </source>
</evidence>
<sequence>MKKIFHFPSVTTFFLIVATIILVFEWLRPLPIISDTNNVHVFGLYFAASLLVSYFFKSKAVKFIIKAFTFLLIIDYLFLTSPLLSPTWIEEFFSQISLGVNLVSLEGWLSTTSFLRTILFLLLLWLLSYLLHYWLVTANRFFPFIAMTIVYLAVLDTFTAYNANYPIIKVAFLSLVMLIVSQYEKRVRESFVSNKQELSGKWILPIVAAMLVAISVGVFAPKSDPIWPDPVPFIQSALGNGVLSDQTTRKVGYGENDSVLGGSFVQDDTVILEVVSQEDVYWRIESKDVYTGKGWERSEASVYLPLENATVPWQSFSTDAVSTETRQVTVTRSGHSGLSKVPLPYGVQEIQSEQTGAIFMLDQFSGMMESEGGEYQWLTYQVDYEKPTFNESALRKDQGSIPSEIREKYLQLPDTLPDRVGNLAVEITENENNTYDKAKAIERYFHLNGFSYQVEDIPIPEEEEDYVDQFLFDTQLGYCDNFSTSMVVMLRSLDIPARWVKGFTGGTEAAEQPPLPNGYKLYEVRNNNAHSWVEVYFPETGWVPFEPTTGFYNPAEFQEEQQENEAEQEETLEEEEEQEEQVETEEEVETAEEEDESTATVGNNNISWLKVVLAVSVLIGIVLLLFVIIKRRTIRSWWLTKSWDRLLEDDDIEKAYLTIVTRLEKKGYKRQKGQTLRQYAVELKEQSGMEDFYQMTLEYEKWLYMKNKYIDKNQWRKHFQKIFDQIGA</sequence>
<dbReference type="InterPro" id="IPR021878">
    <property type="entry name" value="TgpA_N"/>
</dbReference>
<dbReference type="Pfam" id="PF01841">
    <property type="entry name" value="Transglut_core"/>
    <property type="match status" value="1"/>
</dbReference>
<evidence type="ECO:0000313" key="5">
    <source>
        <dbReference type="Proteomes" id="UP000572212"/>
    </source>
</evidence>
<dbReference type="PANTHER" id="PTHR42736:SF1">
    <property type="entry name" value="PROTEIN-GLUTAMINE GAMMA-GLUTAMYLTRANSFERASE"/>
    <property type="match status" value="1"/>
</dbReference>
<dbReference type="InterPro" id="IPR002931">
    <property type="entry name" value="Transglutaminase-like"/>
</dbReference>
<dbReference type="InterPro" id="IPR038765">
    <property type="entry name" value="Papain-like_cys_pep_sf"/>
</dbReference>
<evidence type="ECO:0000259" key="3">
    <source>
        <dbReference type="SMART" id="SM00460"/>
    </source>
</evidence>
<feature type="transmembrane region" description="Helical" evidence="2">
    <location>
        <begin position="63"/>
        <end position="84"/>
    </location>
</feature>
<evidence type="ECO:0000256" key="1">
    <source>
        <dbReference type="SAM" id="MobiDB-lite"/>
    </source>
</evidence>
<proteinExistence type="predicted"/>
<protein>
    <submittedName>
        <fullName evidence="4">Transglutaminase-like putative cysteine protease</fullName>
    </submittedName>
</protein>
<feature type="transmembrane region" description="Helical" evidence="2">
    <location>
        <begin position="608"/>
        <end position="629"/>
    </location>
</feature>
<dbReference type="Gene3D" id="3.10.620.30">
    <property type="match status" value="1"/>
</dbReference>
<dbReference type="EMBL" id="JACHON010000033">
    <property type="protein sequence ID" value="MBB6514357.1"/>
    <property type="molecule type" value="Genomic_DNA"/>
</dbReference>
<feature type="transmembrane region" description="Helical" evidence="2">
    <location>
        <begin position="114"/>
        <end position="134"/>
    </location>
</feature>
<dbReference type="GO" id="GO:0006508">
    <property type="term" value="P:proteolysis"/>
    <property type="evidence" value="ECO:0007669"/>
    <property type="project" value="UniProtKB-KW"/>
</dbReference>
<dbReference type="Proteomes" id="UP000572212">
    <property type="component" value="Unassembled WGS sequence"/>
</dbReference>
<keyword evidence="5" id="KW-1185">Reference proteome</keyword>
<dbReference type="PANTHER" id="PTHR42736">
    <property type="entry name" value="PROTEIN-GLUTAMINE GAMMA-GLUTAMYLTRANSFERASE"/>
    <property type="match status" value="1"/>
</dbReference>